<evidence type="ECO:0000256" key="1">
    <source>
        <dbReference type="ARBA" id="ARBA00022723"/>
    </source>
</evidence>
<proteinExistence type="predicted"/>
<dbReference type="SUPFAM" id="SSF109635">
    <property type="entry name" value="DnaK suppressor protein DksA, alpha-hairpin domain"/>
    <property type="match status" value="1"/>
</dbReference>
<comment type="caution">
    <text evidence="6">The sequence shown here is derived from an EMBL/GenBank/DDBJ whole genome shotgun (WGS) entry which is preliminary data.</text>
</comment>
<evidence type="ECO:0000256" key="2">
    <source>
        <dbReference type="ARBA" id="ARBA00022771"/>
    </source>
</evidence>
<gene>
    <name evidence="6" type="ORF">Q8A64_15485</name>
</gene>
<dbReference type="Pfam" id="PF01258">
    <property type="entry name" value="zf-dskA_traR"/>
    <property type="match status" value="1"/>
</dbReference>
<dbReference type="SUPFAM" id="SSF57716">
    <property type="entry name" value="Glucocorticoid receptor-like (DNA-binding domain)"/>
    <property type="match status" value="1"/>
</dbReference>
<organism evidence="6 7">
    <name type="scientific">Keguizhuia sedimenti</name>
    <dbReference type="NCBI Taxonomy" id="3064264"/>
    <lineage>
        <taxon>Bacteria</taxon>
        <taxon>Pseudomonadati</taxon>
        <taxon>Pseudomonadota</taxon>
        <taxon>Betaproteobacteria</taxon>
        <taxon>Burkholderiales</taxon>
        <taxon>Oxalobacteraceae</taxon>
        <taxon>Keguizhuia</taxon>
    </lineage>
</organism>
<name>A0ABU1BS21_9BURK</name>
<sequence>MEKLNPQQMERLLKLLDDRQKSLEEEVRVERAQQDGYLDLASEVPDAGDASFASLSVDLGNASVVRDVNELNAIQRARARIEEGTYGECAECGYMIPYERLEAQPTAERCAPCQDVYEKTHAEARKGSTL</sequence>
<dbReference type="InterPro" id="IPR037187">
    <property type="entry name" value="DnaK_N"/>
</dbReference>
<evidence type="ECO:0000256" key="3">
    <source>
        <dbReference type="ARBA" id="ARBA00022833"/>
    </source>
</evidence>
<evidence type="ECO:0000259" key="5">
    <source>
        <dbReference type="Pfam" id="PF01258"/>
    </source>
</evidence>
<dbReference type="Gene3D" id="1.20.120.910">
    <property type="entry name" value="DksA, coiled-coil domain"/>
    <property type="match status" value="1"/>
</dbReference>
<dbReference type="EMBL" id="JAUYVH010000012">
    <property type="protein sequence ID" value="MDQ9171815.1"/>
    <property type="molecule type" value="Genomic_DNA"/>
</dbReference>
<dbReference type="PANTHER" id="PTHR33823:SF4">
    <property type="entry name" value="GENERAL STRESS PROTEIN 16O"/>
    <property type="match status" value="1"/>
</dbReference>
<keyword evidence="7" id="KW-1185">Reference proteome</keyword>
<evidence type="ECO:0000256" key="4">
    <source>
        <dbReference type="PROSITE-ProRule" id="PRU00510"/>
    </source>
</evidence>
<keyword evidence="2" id="KW-0863">Zinc-finger</keyword>
<protein>
    <submittedName>
        <fullName evidence="6">TraR/DksA C4-type zinc finger protein</fullName>
    </submittedName>
</protein>
<feature type="domain" description="Zinc finger DksA/TraR C4-type" evidence="5">
    <location>
        <begin position="84"/>
        <end position="119"/>
    </location>
</feature>
<dbReference type="InterPro" id="IPR000962">
    <property type="entry name" value="Znf_DskA_TraR"/>
</dbReference>
<dbReference type="Proteomes" id="UP001225596">
    <property type="component" value="Unassembled WGS sequence"/>
</dbReference>
<dbReference type="PROSITE" id="PS51128">
    <property type="entry name" value="ZF_DKSA_2"/>
    <property type="match status" value="1"/>
</dbReference>
<keyword evidence="1" id="KW-0479">Metal-binding</keyword>
<evidence type="ECO:0000313" key="6">
    <source>
        <dbReference type="EMBL" id="MDQ9171815.1"/>
    </source>
</evidence>
<dbReference type="PANTHER" id="PTHR33823">
    <property type="entry name" value="RNA POLYMERASE-BINDING TRANSCRIPTION FACTOR DKSA-RELATED"/>
    <property type="match status" value="1"/>
</dbReference>
<evidence type="ECO:0000313" key="7">
    <source>
        <dbReference type="Proteomes" id="UP001225596"/>
    </source>
</evidence>
<reference evidence="6 7" key="1">
    <citation type="submission" date="2023-08" db="EMBL/GenBank/DDBJ databases">
        <title>Oxalobacteraceae gen .nov., isolated from river sludge outside the plant.</title>
        <authorList>
            <person name="Zhao S.Y."/>
        </authorList>
    </citation>
    <scope>NUCLEOTIDE SEQUENCE [LARGE SCALE GENOMIC DNA]</scope>
    <source>
        <strain evidence="6 7">R-40</strain>
    </source>
</reference>
<dbReference type="RefSeq" id="WP_338437768.1">
    <property type="nucleotide sequence ID" value="NZ_JAUYVH010000012.1"/>
</dbReference>
<accession>A0ABU1BS21</accession>
<feature type="zinc finger region" description="dksA C4-type" evidence="4">
    <location>
        <begin position="89"/>
        <end position="113"/>
    </location>
</feature>
<keyword evidence="3" id="KW-0862">Zinc</keyword>